<dbReference type="InterPro" id="IPR035922">
    <property type="entry name" value="3H_dom_sf"/>
</dbReference>
<organism evidence="4 5">
    <name type="scientific">Paraclostridium sordellii</name>
    <name type="common">Clostridium sordellii</name>
    <dbReference type="NCBI Taxonomy" id="1505"/>
    <lineage>
        <taxon>Bacteria</taxon>
        <taxon>Bacillati</taxon>
        <taxon>Bacillota</taxon>
        <taxon>Clostridia</taxon>
        <taxon>Peptostreptococcales</taxon>
        <taxon>Peptostreptococcaceae</taxon>
        <taxon>Paraclostridium</taxon>
    </lineage>
</organism>
<feature type="binding site" evidence="1">
    <location>
        <position position="77"/>
    </location>
    <ligand>
        <name>Ni(2+)</name>
        <dbReference type="ChEBI" id="CHEBI:49786"/>
    </ligand>
</feature>
<dbReference type="RefSeq" id="WP_055334060.1">
    <property type="nucleotide sequence ID" value="NZ_CDNF01000003.1"/>
</dbReference>
<feature type="binding site" evidence="1">
    <location>
        <position position="85"/>
    </location>
    <ligand>
        <name>Ni(2+)</name>
        <dbReference type="ChEBI" id="CHEBI:49786"/>
    </ligand>
</feature>
<dbReference type="Proteomes" id="UP000049127">
    <property type="component" value="Unassembled WGS sequence"/>
</dbReference>
<evidence type="ECO:0000313" key="4">
    <source>
        <dbReference type="EMBL" id="CEQ03070.1"/>
    </source>
</evidence>
<dbReference type="Gene3D" id="1.10.10.10">
    <property type="entry name" value="Winged helix-like DNA-binding domain superfamily/Winged helix DNA-binding domain"/>
    <property type="match status" value="1"/>
</dbReference>
<dbReference type="Pfam" id="PF08279">
    <property type="entry name" value="HTH_11"/>
    <property type="match status" value="1"/>
</dbReference>
<feature type="binding site" evidence="1">
    <location>
        <position position="144"/>
    </location>
    <ligand>
        <name>Ni(2+)</name>
        <dbReference type="ChEBI" id="CHEBI:49786"/>
    </ligand>
</feature>
<accession>A0A0C7PER8</accession>
<dbReference type="Pfam" id="PF02829">
    <property type="entry name" value="3H"/>
    <property type="match status" value="1"/>
</dbReference>
<dbReference type="EMBL" id="CEKZ01000003">
    <property type="protein sequence ID" value="CEQ03070.1"/>
    <property type="molecule type" value="Genomic_DNA"/>
</dbReference>
<reference evidence="4 5" key="1">
    <citation type="submission" date="2015-01" db="EMBL/GenBank/DDBJ databases">
        <authorList>
            <person name="Aslett A.Martin."/>
            <person name="De Silva Nishadi"/>
        </authorList>
    </citation>
    <scope>NUCLEOTIDE SEQUENCE [LARGE SCALE GENOMIC DNA]</scope>
    <source>
        <strain evidence="4 5">R28058</strain>
    </source>
</reference>
<protein>
    <submittedName>
        <fullName evidence="4">3H domain-containing protein</fullName>
    </submittedName>
</protein>
<dbReference type="GO" id="GO:0046872">
    <property type="term" value="F:metal ion binding"/>
    <property type="evidence" value="ECO:0007669"/>
    <property type="project" value="UniProtKB-KW"/>
</dbReference>
<feature type="domain" description="Helix-turn-helix type 11" evidence="3">
    <location>
        <begin position="6"/>
        <end position="58"/>
    </location>
</feature>
<dbReference type="PIRSF" id="PIRSF037847">
    <property type="entry name" value="NiaR"/>
    <property type="match status" value="1"/>
</dbReference>
<dbReference type="AlphaFoldDB" id="A0A0C7PER8"/>
<proteinExistence type="predicted"/>
<evidence type="ECO:0000259" key="3">
    <source>
        <dbReference type="Pfam" id="PF08279"/>
    </source>
</evidence>
<evidence type="ECO:0000256" key="1">
    <source>
        <dbReference type="PIRSR" id="PIRSR037847-1"/>
    </source>
</evidence>
<keyword evidence="1" id="KW-0479">Metal-binding</keyword>
<gene>
    <name evidence="4" type="primary">niaR</name>
    <name evidence="4" type="ORF">R28058_08031</name>
</gene>
<dbReference type="SUPFAM" id="SSF46785">
    <property type="entry name" value="Winged helix' DNA-binding domain"/>
    <property type="match status" value="1"/>
</dbReference>
<dbReference type="InterPro" id="IPR004173">
    <property type="entry name" value="3H_domain"/>
</dbReference>
<sequence>MYAKERRGKILEILKKSNEPTSGASLSKVLNVSRQVIVGDIGLLRASGEEIISTPKGYLIKSEEKDDYIVKTIVCNHPKDCIEDELNLIVDEGATILNVIVEHSLYGQLTGNLHISSRRDVKSFIKNLENDSANPLLQLTDGIHLHTIKCENEEILQSVLKSLKEKGYAL</sequence>
<dbReference type="PANTHER" id="PTHR40068">
    <property type="entry name" value="TRANSCRIPTION REPRESSOR NIAR-RELATED"/>
    <property type="match status" value="1"/>
</dbReference>
<dbReference type="InterPro" id="IPR036388">
    <property type="entry name" value="WH-like_DNA-bd_sf"/>
</dbReference>
<keyword evidence="1" id="KW-0533">Nickel</keyword>
<dbReference type="OrthoDB" id="9792661at2"/>
<dbReference type="InterPro" id="IPR036390">
    <property type="entry name" value="WH_DNA-bd_sf"/>
</dbReference>
<dbReference type="InterPro" id="IPR026043">
    <property type="entry name" value="NadR"/>
</dbReference>
<dbReference type="InterPro" id="IPR013196">
    <property type="entry name" value="HTH_11"/>
</dbReference>
<feature type="domain" description="3H" evidence="2">
    <location>
        <begin position="73"/>
        <end position="168"/>
    </location>
</feature>
<dbReference type="SUPFAM" id="SSF75500">
    <property type="entry name" value="Putative transcriptional regulator TM1602, C-terminal domain"/>
    <property type="match status" value="1"/>
</dbReference>
<dbReference type="Gene3D" id="3.30.1340.20">
    <property type="entry name" value="3H domain"/>
    <property type="match status" value="1"/>
</dbReference>
<feature type="binding site" evidence="1">
    <location>
        <position position="146"/>
    </location>
    <ligand>
        <name>Ni(2+)</name>
        <dbReference type="ChEBI" id="CHEBI:49786"/>
    </ligand>
</feature>
<evidence type="ECO:0000313" key="5">
    <source>
        <dbReference type="Proteomes" id="UP000049127"/>
    </source>
</evidence>
<dbReference type="PANTHER" id="PTHR40068:SF1">
    <property type="entry name" value="TRANSCRIPTION REPRESSOR NIAR-RELATED"/>
    <property type="match status" value="1"/>
</dbReference>
<name>A0A0C7PER8_PARSO</name>
<evidence type="ECO:0000259" key="2">
    <source>
        <dbReference type="Pfam" id="PF02829"/>
    </source>
</evidence>